<reference evidence="2" key="1">
    <citation type="journal article" date="2020" name="Nature">
        <title>Giant virus diversity and host interactions through global metagenomics.</title>
        <authorList>
            <person name="Schulz F."/>
            <person name="Roux S."/>
            <person name="Paez-Espino D."/>
            <person name="Jungbluth S."/>
            <person name="Walsh D.A."/>
            <person name="Denef V.J."/>
            <person name="McMahon K.D."/>
            <person name="Konstantinidis K.T."/>
            <person name="Eloe-Fadrosh E.A."/>
            <person name="Kyrpides N.C."/>
            <person name="Woyke T."/>
        </authorList>
    </citation>
    <scope>NUCLEOTIDE SEQUENCE</scope>
    <source>
        <strain evidence="2">GVMAG-M-3300023110-24</strain>
    </source>
</reference>
<keyword evidence="1" id="KW-0175">Coiled coil</keyword>
<protein>
    <submittedName>
        <fullName evidence="2">Uncharacterized protein</fullName>
    </submittedName>
</protein>
<evidence type="ECO:0000256" key="1">
    <source>
        <dbReference type="SAM" id="Coils"/>
    </source>
</evidence>
<organism evidence="2">
    <name type="scientific">viral metagenome</name>
    <dbReference type="NCBI Taxonomy" id="1070528"/>
    <lineage>
        <taxon>unclassified sequences</taxon>
        <taxon>metagenomes</taxon>
        <taxon>organismal metagenomes</taxon>
    </lineage>
</organism>
<proteinExistence type="predicted"/>
<feature type="coiled-coil region" evidence="1">
    <location>
        <begin position="62"/>
        <end position="96"/>
    </location>
</feature>
<evidence type="ECO:0000313" key="2">
    <source>
        <dbReference type="EMBL" id="QHT09348.1"/>
    </source>
</evidence>
<accession>A0A6C0CXV5</accession>
<sequence length="150" mass="17754">MNDRFKTDLLLYRNNLKEDDKATIKILNEELTNLKSQMKYVYEKDKKIFELKKQLNDYVKLVKEYSASKDKLTNDINDLKNENKKLLESISKLKKIIIKLETSSGNKNVVDIKKLIKQILLEKESKKIEDKMKDMDINEDNIDEVINNLN</sequence>
<dbReference type="EMBL" id="MN739510">
    <property type="protein sequence ID" value="QHT09348.1"/>
    <property type="molecule type" value="Genomic_DNA"/>
</dbReference>
<dbReference type="AlphaFoldDB" id="A0A6C0CXV5"/>
<name>A0A6C0CXV5_9ZZZZ</name>